<dbReference type="EMBL" id="LR796345">
    <property type="protein sequence ID" value="CAB4138582.1"/>
    <property type="molecule type" value="Genomic_DNA"/>
</dbReference>
<protein>
    <submittedName>
        <fullName evidence="1">Uncharacterized protein</fullName>
    </submittedName>
</protein>
<gene>
    <name evidence="1" type="ORF">UFOVP331_142</name>
</gene>
<reference evidence="1" key="1">
    <citation type="submission" date="2020-04" db="EMBL/GenBank/DDBJ databases">
        <authorList>
            <person name="Chiriac C."/>
            <person name="Salcher M."/>
            <person name="Ghai R."/>
            <person name="Kavagutti S V."/>
        </authorList>
    </citation>
    <scope>NUCLEOTIDE SEQUENCE</scope>
</reference>
<name>A0A6J5LXG0_9CAUD</name>
<evidence type="ECO:0000313" key="1">
    <source>
        <dbReference type="EMBL" id="CAB4138582.1"/>
    </source>
</evidence>
<proteinExistence type="predicted"/>
<accession>A0A6J5LXG0</accession>
<sequence>MNKQTAVEWLHETFVNATQTELRDNINLFFKQAKEIEKDQIMNSWAKGVISDNNMTAEQYYKETFK</sequence>
<organism evidence="1">
    <name type="scientific">uncultured Caudovirales phage</name>
    <dbReference type="NCBI Taxonomy" id="2100421"/>
    <lineage>
        <taxon>Viruses</taxon>
        <taxon>Duplodnaviria</taxon>
        <taxon>Heunggongvirae</taxon>
        <taxon>Uroviricota</taxon>
        <taxon>Caudoviricetes</taxon>
        <taxon>Peduoviridae</taxon>
        <taxon>Maltschvirus</taxon>
        <taxon>Maltschvirus maltsch</taxon>
    </lineage>
</organism>